<feature type="transmembrane region" description="Helical" evidence="1">
    <location>
        <begin position="6"/>
        <end position="28"/>
    </location>
</feature>
<evidence type="ECO:0000256" key="1">
    <source>
        <dbReference type="SAM" id="Phobius"/>
    </source>
</evidence>
<evidence type="ECO:0000313" key="3">
    <source>
        <dbReference type="Proteomes" id="UP000002595"/>
    </source>
</evidence>
<dbReference type="KEGG" id="pis:Pisl_0306"/>
<gene>
    <name evidence="2" type="ordered locus">Pisl_0306</name>
</gene>
<sequence length="263" mass="29096">MTTVVNYAIAIAATILIAAVAVLMYILYLQAATSAFGSVTTMPVVTTTTPTTPMTTVTTPETSSSHIISTVLYIATPNVTECVNLGRQYIYYFNITVDRKRLEDPVGHYIFKAVVRNVTYNLTTATLLPLKSVYFKPYSQADVRRLGIINIYLELTSRTPLQIDAVEYLGKRYPIDKIVYIVCINGIRFRGAFNKIVSNSTILIPTDIPYAINVALPSGTYRIAAPPDVEVSPQMLQGGNITVMIKFVNKPLVYNPLILEVSR</sequence>
<dbReference type="AlphaFoldDB" id="A1RRA2"/>
<dbReference type="HOGENOM" id="CLU_985594_0_0_2"/>
<dbReference type="EMBL" id="CP000504">
    <property type="protein sequence ID" value="ABL87484.1"/>
    <property type="molecule type" value="Genomic_DNA"/>
</dbReference>
<keyword evidence="1" id="KW-0472">Membrane</keyword>
<proteinExistence type="predicted"/>
<dbReference type="Proteomes" id="UP000002595">
    <property type="component" value="Chromosome"/>
</dbReference>
<dbReference type="STRING" id="384616.Pisl_0306"/>
<protein>
    <submittedName>
        <fullName evidence="2">Uncharacterized protein</fullName>
    </submittedName>
</protein>
<evidence type="ECO:0000313" key="2">
    <source>
        <dbReference type="EMBL" id="ABL87484.1"/>
    </source>
</evidence>
<organism evidence="2 3">
    <name type="scientific">Pyrobaculum islandicum (strain DSM 4184 / JCM 9189 / GEO3)</name>
    <dbReference type="NCBI Taxonomy" id="384616"/>
    <lineage>
        <taxon>Archaea</taxon>
        <taxon>Thermoproteota</taxon>
        <taxon>Thermoprotei</taxon>
        <taxon>Thermoproteales</taxon>
        <taxon>Thermoproteaceae</taxon>
        <taxon>Pyrobaculum</taxon>
    </lineage>
</organism>
<keyword evidence="1" id="KW-0812">Transmembrane</keyword>
<dbReference type="eggNOG" id="arCOG05640">
    <property type="taxonomic scope" value="Archaea"/>
</dbReference>
<keyword evidence="1" id="KW-1133">Transmembrane helix</keyword>
<accession>A1RRA2</accession>
<keyword evidence="3" id="KW-1185">Reference proteome</keyword>
<dbReference type="OrthoDB" id="29032at2157"/>
<reference evidence="2" key="1">
    <citation type="submission" date="2006-12" db="EMBL/GenBank/DDBJ databases">
        <title>Complete sequence of Pyrobaculum islandicum DSM 4184.</title>
        <authorList>
            <person name="Copeland A."/>
            <person name="Lucas S."/>
            <person name="Lapidus A."/>
            <person name="Barry K."/>
            <person name="Detter J.C."/>
            <person name="Glavina del Rio T."/>
            <person name="Dalin E."/>
            <person name="Tice H."/>
            <person name="Pitluck S."/>
            <person name="Meincke L."/>
            <person name="Brettin T."/>
            <person name="Bruce D."/>
            <person name="Han C."/>
            <person name="Tapia R."/>
            <person name="Gilna P."/>
            <person name="Schmutz J."/>
            <person name="Larimer F."/>
            <person name="Land M."/>
            <person name="Hauser L."/>
            <person name="Kyrpides N."/>
            <person name="Mikhailova N."/>
            <person name="Cozen A.E."/>
            <person name="Fitz-Gibbon S.T."/>
            <person name="House C.H."/>
            <person name="Saltikov C."/>
            <person name="Lowe T."/>
            <person name="Richardson P."/>
        </authorList>
    </citation>
    <scope>NUCLEOTIDE SEQUENCE [LARGE SCALE GENOMIC DNA]</scope>
    <source>
        <strain evidence="2">DSM 4184</strain>
    </source>
</reference>
<name>A1RRA2_PYRIL</name>